<organism evidence="3 4">
    <name type="scientific">Capsicum annuum</name>
    <name type="common">Capsicum pepper</name>
    <dbReference type="NCBI Taxonomy" id="4072"/>
    <lineage>
        <taxon>Eukaryota</taxon>
        <taxon>Viridiplantae</taxon>
        <taxon>Streptophyta</taxon>
        <taxon>Embryophyta</taxon>
        <taxon>Tracheophyta</taxon>
        <taxon>Spermatophyta</taxon>
        <taxon>Magnoliopsida</taxon>
        <taxon>eudicotyledons</taxon>
        <taxon>Gunneridae</taxon>
        <taxon>Pentapetalae</taxon>
        <taxon>asterids</taxon>
        <taxon>lamiids</taxon>
        <taxon>Solanales</taxon>
        <taxon>Solanaceae</taxon>
        <taxon>Solanoideae</taxon>
        <taxon>Capsiceae</taxon>
        <taxon>Capsicum</taxon>
    </lineage>
</organism>
<accession>A0A2G2Z663</accession>
<gene>
    <name evidence="3" type="ORF">T459_21020</name>
</gene>
<feature type="region of interest" description="Disordered" evidence="1">
    <location>
        <begin position="1"/>
        <end position="29"/>
    </location>
</feature>
<dbReference type="EMBL" id="AYRZ02000007">
    <property type="protein sequence ID" value="PHT77498.1"/>
    <property type="molecule type" value="Genomic_DNA"/>
</dbReference>
<reference evidence="3 4" key="2">
    <citation type="journal article" date="2017" name="Genome Biol.">
        <title>New reference genome sequences of hot pepper reveal the massive evolution of plant disease-resistance genes by retroduplication.</title>
        <authorList>
            <person name="Kim S."/>
            <person name="Park J."/>
            <person name="Yeom S.I."/>
            <person name="Kim Y.M."/>
            <person name="Seo E."/>
            <person name="Kim K.T."/>
            <person name="Kim M.S."/>
            <person name="Lee J.M."/>
            <person name="Cheong K."/>
            <person name="Shin H.S."/>
            <person name="Kim S.B."/>
            <person name="Han K."/>
            <person name="Lee J."/>
            <person name="Park M."/>
            <person name="Lee H.A."/>
            <person name="Lee H.Y."/>
            <person name="Lee Y."/>
            <person name="Oh S."/>
            <person name="Lee J.H."/>
            <person name="Choi E."/>
            <person name="Choi E."/>
            <person name="Lee S.E."/>
            <person name="Jeon J."/>
            <person name="Kim H."/>
            <person name="Choi G."/>
            <person name="Song H."/>
            <person name="Lee J."/>
            <person name="Lee S.C."/>
            <person name="Kwon J.K."/>
            <person name="Lee H.Y."/>
            <person name="Koo N."/>
            <person name="Hong Y."/>
            <person name="Kim R.W."/>
            <person name="Kang W.H."/>
            <person name="Huh J.H."/>
            <person name="Kang B.C."/>
            <person name="Yang T.J."/>
            <person name="Lee Y.H."/>
            <person name="Bennetzen J.L."/>
            <person name="Choi D."/>
        </authorList>
    </citation>
    <scope>NUCLEOTIDE SEQUENCE [LARGE SCALE GENOMIC DNA]</scope>
    <source>
        <strain evidence="4">cv. CM334</strain>
    </source>
</reference>
<feature type="domain" description="Retrovirus-related Pol polyprotein from transposon TNT 1-94-like beta-barrel" evidence="2">
    <location>
        <begin position="11"/>
        <end position="88"/>
    </location>
</feature>
<proteinExistence type="predicted"/>
<evidence type="ECO:0000313" key="4">
    <source>
        <dbReference type="Proteomes" id="UP000222542"/>
    </source>
</evidence>
<name>A0A2G2Z663_CAPAN</name>
<protein>
    <recommendedName>
        <fullName evidence="2">Retrovirus-related Pol polyprotein from transposon TNT 1-94-like beta-barrel domain-containing protein</fullName>
    </recommendedName>
</protein>
<evidence type="ECO:0000313" key="3">
    <source>
        <dbReference type="EMBL" id="PHT77498.1"/>
    </source>
</evidence>
<dbReference type="Gramene" id="PHT77498">
    <property type="protein sequence ID" value="PHT77498"/>
    <property type="gene ID" value="T459_21020"/>
</dbReference>
<sequence>MNLEEVQPTFWYPDSGASEHMTPDPSTLTSHTPYSGSSQVIVADGTLLPIKYIGSSTLSTTSKPLLLKNLLYVSSLTKTLLSIQRLCDDNNCFIHFTDSSFLVKDMKTRTTLLHCNNSGSLYPLRVAPSSSSSLDLP</sequence>
<dbReference type="Pfam" id="PF22936">
    <property type="entry name" value="Pol_BBD"/>
    <property type="match status" value="1"/>
</dbReference>
<evidence type="ECO:0000256" key="1">
    <source>
        <dbReference type="SAM" id="MobiDB-lite"/>
    </source>
</evidence>
<dbReference type="Proteomes" id="UP000222542">
    <property type="component" value="Unassembled WGS sequence"/>
</dbReference>
<dbReference type="OMA" id="RSPNLWH"/>
<dbReference type="AlphaFoldDB" id="A0A2G2Z663"/>
<reference evidence="3 4" key="1">
    <citation type="journal article" date="2014" name="Nat. Genet.">
        <title>Genome sequence of the hot pepper provides insights into the evolution of pungency in Capsicum species.</title>
        <authorList>
            <person name="Kim S."/>
            <person name="Park M."/>
            <person name="Yeom S.I."/>
            <person name="Kim Y.M."/>
            <person name="Lee J.M."/>
            <person name="Lee H.A."/>
            <person name="Seo E."/>
            <person name="Choi J."/>
            <person name="Cheong K."/>
            <person name="Kim K.T."/>
            <person name="Jung K."/>
            <person name="Lee G.W."/>
            <person name="Oh S.K."/>
            <person name="Bae C."/>
            <person name="Kim S.B."/>
            <person name="Lee H.Y."/>
            <person name="Kim S.Y."/>
            <person name="Kim M.S."/>
            <person name="Kang B.C."/>
            <person name="Jo Y.D."/>
            <person name="Yang H.B."/>
            <person name="Jeong H.J."/>
            <person name="Kang W.H."/>
            <person name="Kwon J.K."/>
            <person name="Shin C."/>
            <person name="Lim J.Y."/>
            <person name="Park J.H."/>
            <person name="Huh J.H."/>
            <person name="Kim J.S."/>
            <person name="Kim B.D."/>
            <person name="Cohen O."/>
            <person name="Paran I."/>
            <person name="Suh M.C."/>
            <person name="Lee S.B."/>
            <person name="Kim Y.K."/>
            <person name="Shin Y."/>
            <person name="Noh S.J."/>
            <person name="Park J."/>
            <person name="Seo Y.S."/>
            <person name="Kwon S.Y."/>
            <person name="Kim H.A."/>
            <person name="Park J.M."/>
            <person name="Kim H.J."/>
            <person name="Choi S.B."/>
            <person name="Bosland P.W."/>
            <person name="Reeves G."/>
            <person name="Jo S.H."/>
            <person name="Lee B.W."/>
            <person name="Cho H.T."/>
            <person name="Choi H.S."/>
            <person name="Lee M.S."/>
            <person name="Yu Y."/>
            <person name="Do Choi Y."/>
            <person name="Park B.S."/>
            <person name="van Deynze A."/>
            <person name="Ashrafi H."/>
            <person name="Hill T."/>
            <person name="Kim W.T."/>
            <person name="Pai H.S."/>
            <person name="Ahn H.K."/>
            <person name="Yeam I."/>
            <person name="Giovannoni J.J."/>
            <person name="Rose J.K."/>
            <person name="Sorensen I."/>
            <person name="Lee S.J."/>
            <person name="Kim R.W."/>
            <person name="Choi I.Y."/>
            <person name="Choi B.S."/>
            <person name="Lim J.S."/>
            <person name="Lee Y.H."/>
            <person name="Choi D."/>
        </authorList>
    </citation>
    <scope>NUCLEOTIDE SEQUENCE [LARGE SCALE GENOMIC DNA]</scope>
    <source>
        <strain evidence="4">cv. CM334</strain>
    </source>
</reference>
<keyword evidence="4" id="KW-1185">Reference proteome</keyword>
<dbReference type="InterPro" id="IPR054722">
    <property type="entry name" value="PolX-like_BBD"/>
</dbReference>
<comment type="caution">
    <text evidence="3">The sequence shown here is derived from an EMBL/GenBank/DDBJ whole genome shotgun (WGS) entry which is preliminary data.</text>
</comment>
<evidence type="ECO:0000259" key="2">
    <source>
        <dbReference type="Pfam" id="PF22936"/>
    </source>
</evidence>